<reference evidence="9" key="1">
    <citation type="journal article" date="2023" name="bioRxiv">
        <title>Complete genome of the Medicago anthracnose fungus, Colletotrichum destructivum, reveals a mini-chromosome-like region within a core chromosome.</title>
        <authorList>
            <person name="Lapalu N."/>
            <person name="Simon A."/>
            <person name="Lu A."/>
            <person name="Plaumann P.-L."/>
            <person name="Amselem J."/>
            <person name="Pigne S."/>
            <person name="Auger A."/>
            <person name="Koch C."/>
            <person name="Dallery J.-F."/>
            <person name="O'Connell R.J."/>
        </authorList>
    </citation>
    <scope>NUCLEOTIDE SEQUENCE [LARGE SCALE GENOMIC DNA]</scope>
    <source>
        <strain evidence="9">CBS 520.97</strain>
    </source>
</reference>
<protein>
    <submittedName>
        <fullName evidence="8">Aflatoxin regulatory protein</fullName>
    </submittedName>
</protein>
<feature type="compositionally biased region" description="Polar residues" evidence="6">
    <location>
        <begin position="300"/>
        <end position="311"/>
    </location>
</feature>
<dbReference type="PRINTS" id="PR00755">
    <property type="entry name" value="AFLATOXINBRP"/>
</dbReference>
<dbReference type="EMBL" id="CP137305">
    <property type="protein sequence ID" value="WQF76842.1"/>
    <property type="molecule type" value="Genomic_DNA"/>
</dbReference>
<evidence type="ECO:0000256" key="5">
    <source>
        <dbReference type="ARBA" id="ARBA00023242"/>
    </source>
</evidence>
<dbReference type="GO" id="GO:0000981">
    <property type="term" value="F:DNA-binding transcription factor activity, RNA polymerase II-specific"/>
    <property type="evidence" value="ECO:0007669"/>
    <property type="project" value="InterPro"/>
</dbReference>
<dbReference type="PROSITE" id="PS00463">
    <property type="entry name" value="ZN2_CY6_FUNGAL_1"/>
    <property type="match status" value="1"/>
</dbReference>
<keyword evidence="1" id="KW-0479">Metal-binding</keyword>
<evidence type="ECO:0000313" key="8">
    <source>
        <dbReference type="EMBL" id="WQF76842.1"/>
    </source>
</evidence>
<sequence>MPDHRQAHRTRPVCLRLACDACSTTKVKCDKACPACQRCVDNGLYCAYSNHSQSQSHNQSQGQSQIDCWLSVYPQEAVLTAALLAAPRSLSQGPDPMGSFSICPDAADVAAGSWDDLNFALSGDHLHALEPFVVGGDGHYHEHEHIDSPWMSQLEEEEGSPGAILFAGMPKQQRPEHDCENRASNLLRSLHYDPNLFAQVKQIAAADMPLVDGDGPVTIPSVDKIILASRVALATLPDLFDCPCSRYPHMALLGVAILSKVLFWYRVAICAPNTRRQPSGADETAVLGQQQQQQQQQQQEAGLNTSGSSAP</sequence>
<evidence type="ECO:0000313" key="9">
    <source>
        <dbReference type="Proteomes" id="UP001322277"/>
    </source>
</evidence>
<keyword evidence="3" id="KW-0238">DNA-binding</keyword>
<dbReference type="InterPro" id="IPR036864">
    <property type="entry name" value="Zn2-C6_fun-type_DNA-bd_sf"/>
</dbReference>
<evidence type="ECO:0000256" key="6">
    <source>
        <dbReference type="SAM" id="MobiDB-lite"/>
    </source>
</evidence>
<organism evidence="8 9">
    <name type="scientific">Colletotrichum destructivum</name>
    <dbReference type="NCBI Taxonomy" id="34406"/>
    <lineage>
        <taxon>Eukaryota</taxon>
        <taxon>Fungi</taxon>
        <taxon>Dikarya</taxon>
        <taxon>Ascomycota</taxon>
        <taxon>Pezizomycotina</taxon>
        <taxon>Sordariomycetes</taxon>
        <taxon>Hypocreomycetidae</taxon>
        <taxon>Glomerellales</taxon>
        <taxon>Glomerellaceae</taxon>
        <taxon>Colletotrichum</taxon>
        <taxon>Colletotrichum destructivum species complex</taxon>
    </lineage>
</organism>
<dbReference type="InterPro" id="IPR001138">
    <property type="entry name" value="Zn2Cys6_DnaBD"/>
</dbReference>
<feature type="region of interest" description="Disordered" evidence="6">
    <location>
        <begin position="275"/>
        <end position="311"/>
    </location>
</feature>
<dbReference type="GO" id="GO:0005634">
    <property type="term" value="C:nucleus"/>
    <property type="evidence" value="ECO:0007669"/>
    <property type="project" value="InterPro"/>
</dbReference>
<dbReference type="RefSeq" id="XP_062774066.1">
    <property type="nucleotide sequence ID" value="XM_062918015.1"/>
</dbReference>
<dbReference type="GO" id="GO:0045122">
    <property type="term" value="P:aflatoxin biosynthetic process"/>
    <property type="evidence" value="ECO:0007669"/>
    <property type="project" value="InterPro"/>
</dbReference>
<keyword evidence="9" id="KW-1185">Reference proteome</keyword>
<dbReference type="Gene3D" id="4.10.240.10">
    <property type="entry name" value="Zn(2)-C6 fungal-type DNA-binding domain"/>
    <property type="match status" value="1"/>
</dbReference>
<evidence type="ECO:0000256" key="2">
    <source>
        <dbReference type="ARBA" id="ARBA00023015"/>
    </source>
</evidence>
<dbReference type="Proteomes" id="UP001322277">
    <property type="component" value="Chromosome 1"/>
</dbReference>
<keyword evidence="5" id="KW-0539">Nucleus</keyword>
<gene>
    <name evidence="8" type="ORF">CDEST_01856</name>
</gene>
<keyword evidence="2" id="KW-0805">Transcription regulation</keyword>
<evidence type="ECO:0000256" key="1">
    <source>
        <dbReference type="ARBA" id="ARBA00022723"/>
    </source>
</evidence>
<keyword evidence="4" id="KW-0804">Transcription</keyword>
<dbReference type="GO" id="GO:0008270">
    <property type="term" value="F:zinc ion binding"/>
    <property type="evidence" value="ECO:0007669"/>
    <property type="project" value="InterPro"/>
</dbReference>
<dbReference type="GO" id="GO:0003677">
    <property type="term" value="F:DNA binding"/>
    <property type="evidence" value="ECO:0007669"/>
    <property type="project" value="UniProtKB-KW"/>
</dbReference>
<dbReference type="PROSITE" id="PS50048">
    <property type="entry name" value="ZN2_CY6_FUNGAL_2"/>
    <property type="match status" value="1"/>
</dbReference>
<dbReference type="SUPFAM" id="SSF57701">
    <property type="entry name" value="Zn2/Cys6 DNA-binding domain"/>
    <property type="match status" value="1"/>
</dbReference>
<dbReference type="KEGG" id="cdet:87938359"/>
<feature type="compositionally biased region" description="Low complexity" evidence="6">
    <location>
        <begin position="289"/>
        <end position="299"/>
    </location>
</feature>
<evidence type="ECO:0000259" key="7">
    <source>
        <dbReference type="PROSITE" id="PS50048"/>
    </source>
</evidence>
<accession>A0AAX4I0A2</accession>
<feature type="domain" description="Zn(2)-C6 fungal-type" evidence="7">
    <location>
        <begin position="18"/>
        <end position="48"/>
    </location>
</feature>
<evidence type="ECO:0000256" key="3">
    <source>
        <dbReference type="ARBA" id="ARBA00023125"/>
    </source>
</evidence>
<dbReference type="GeneID" id="87938359"/>
<proteinExistence type="predicted"/>
<dbReference type="SMART" id="SM00066">
    <property type="entry name" value="GAL4"/>
    <property type="match status" value="1"/>
</dbReference>
<dbReference type="Pfam" id="PF08493">
    <property type="entry name" value="AflR"/>
    <property type="match status" value="1"/>
</dbReference>
<evidence type="ECO:0000256" key="4">
    <source>
        <dbReference type="ARBA" id="ARBA00023163"/>
    </source>
</evidence>
<dbReference type="AlphaFoldDB" id="A0AAX4I0A2"/>
<dbReference type="InterPro" id="IPR013700">
    <property type="entry name" value="AflR"/>
</dbReference>
<name>A0AAX4I0A2_9PEZI</name>
<dbReference type="Pfam" id="PF00172">
    <property type="entry name" value="Zn_clus"/>
    <property type="match status" value="1"/>
</dbReference>
<dbReference type="CDD" id="cd00067">
    <property type="entry name" value="GAL4"/>
    <property type="match status" value="1"/>
</dbReference>